<accession>A0A0F9Q780</accession>
<dbReference type="EMBL" id="LAZR01001741">
    <property type="protein sequence ID" value="KKN39850.1"/>
    <property type="molecule type" value="Genomic_DNA"/>
</dbReference>
<comment type="caution">
    <text evidence="1">The sequence shown here is derived from an EMBL/GenBank/DDBJ whole genome shotgun (WGS) entry which is preliminary data.</text>
</comment>
<organism evidence="1">
    <name type="scientific">marine sediment metagenome</name>
    <dbReference type="NCBI Taxonomy" id="412755"/>
    <lineage>
        <taxon>unclassified sequences</taxon>
        <taxon>metagenomes</taxon>
        <taxon>ecological metagenomes</taxon>
    </lineage>
</organism>
<protein>
    <submittedName>
        <fullName evidence="1">Uncharacterized protein</fullName>
    </submittedName>
</protein>
<sequence>MPQIKTPFELTEEITTFSELRQHLLTRLRKAEGQRIHNHENYVGSREEKLANQAFIVGNHLLSLFEQREKLS</sequence>
<evidence type="ECO:0000313" key="1">
    <source>
        <dbReference type="EMBL" id="KKN39850.1"/>
    </source>
</evidence>
<name>A0A0F9Q780_9ZZZZ</name>
<proteinExistence type="predicted"/>
<reference evidence="1" key="1">
    <citation type="journal article" date="2015" name="Nature">
        <title>Complex archaea that bridge the gap between prokaryotes and eukaryotes.</title>
        <authorList>
            <person name="Spang A."/>
            <person name="Saw J.H."/>
            <person name="Jorgensen S.L."/>
            <person name="Zaremba-Niedzwiedzka K."/>
            <person name="Martijn J."/>
            <person name="Lind A.E."/>
            <person name="van Eijk R."/>
            <person name="Schleper C."/>
            <person name="Guy L."/>
            <person name="Ettema T.J."/>
        </authorList>
    </citation>
    <scope>NUCLEOTIDE SEQUENCE</scope>
</reference>
<dbReference type="AlphaFoldDB" id="A0A0F9Q780"/>
<gene>
    <name evidence="1" type="ORF">LCGC14_0739620</name>
</gene>